<dbReference type="GO" id="GO:0009307">
    <property type="term" value="P:DNA restriction-modification system"/>
    <property type="evidence" value="ECO:0007669"/>
    <property type="project" value="InterPro"/>
</dbReference>
<evidence type="ECO:0000256" key="5">
    <source>
        <dbReference type="ARBA" id="ARBA00047942"/>
    </source>
</evidence>
<dbReference type="GO" id="GO:0003676">
    <property type="term" value="F:nucleic acid binding"/>
    <property type="evidence" value="ECO:0007669"/>
    <property type="project" value="InterPro"/>
</dbReference>
<protein>
    <recommendedName>
        <fullName evidence="1">site-specific DNA-methyltransferase (adenine-specific)</fullName>
        <ecNumber evidence="1">2.1.1.72</ecNumber>
    </recommendedName>
</protein>
<dbReference type="SUPFAM" id="SSF53335">
    <property type="entry name" value="S-adenosyl-L-methionine-dependent methyltransferases"/>
    <property type="match status" value="1"/>
</dbReference>
<sequence>MNYIGSKYSLLDFLETTIEKITGYKNGDDFIFGDLFAGTGIVGQTYKAKGCKVIANDIQYYSYVLNKHFIENSCELDRELLDKLNALTPVEGFIYKNYCEGSGSGRNYFTNENGMKCDAMRIELERLHQSGEISDNLYFYYLSSLINSIDKYANTASVYGAFLKHIKKSAQKSFQLELLPIISGSVGEVYNEDINELIKRISGDVLYLDPPYNARQYCSNYHVLETIARYDYPKLNGVTGLRDSTDQKSKFCSKRMVIDTFDDLIKNVQFKYIFLSYNNEGLMSLDNIKDIMSKYGEYKFFTKEYRRFKADRDENRNIATNSTTEYLHCLIKK</sequence>
<organism evidence="6 7">
    <name type="scientific">Lachnoanaerobaculum umeaense</name>
    <dbReference type="NCBI Taxonomy" id="617123"/>
    <lineage>
        <taxon>Bacteria</taxon>
        <taxon>Bacillati</taxon>
        <taxon>Bacillota</taxon>
        <taxon>Clostridia</taxon>
        <taxon>Lachnospirales</taxon>
        <taxon>Lachnospiraceae</taxon>
        <taxon>Lachnoanaerobaculum</taxon>
    </lineage>
</organism>
<reference evidence="6 7" key="1">
    <citation type="submission" date="2018-09" db="EMBL/GenBank/DDBJ databases">
        <title>Genome sequencing of Lachnoanaerobaculum umeaense DSM 23576.</title>
        <authorList>
            <person name="Kook J.-K."/>
            <person name="Park S.-N."/>
            <person name="Lim Y.K."/>
        </authorList>
    </citation>
    <scope>NUCLEOTIDE SEQUENCE [LARGE SCALE GENOMIC DNA]</scope>
    <source>
        <strain evidence="7">DSM 23576 \ CCUG 58757</strain>
    </source>
</reference>
<proteinExistence type="predicted"/>
<evidence type="ECO:0000256" key="3">
    <source>
        <dbReference type="ARBA" id="ARBA00022679"/>
    </source>
</evidence>
<dbReference type="AlphaFoldDB" id="A0A385Q494"/>
<accession>A0A385Q494</accession>
<dbReference type="REBASE" id="271995">
    <property type="entry name" value="M2.Lum23576ORF12370P"/>
</dbReference>
<evidence type="ECO:0000313" key="6">
    <source>
        <dbReference type="EMBL" id="AYB00655.1"/>
    </source>
</evidence>
<dbReference type="InterPro" id="IPR012327">
    <property type="entry name" value="MeTrfase_D12"/>
</dbReference>
<gene>
    <name evidence="6" type="ORF">D4A81_12375</name>
</gene>
<dbReference type="EMBL" id="CP032364">
    <property type="protein sequence ID" value="AYB00655.1"/>
    <property type="molecule type" value="Genomic_DNA"/>
</dbReference>
<dbReference type="Proteomes" id="UP000265562">
    <property type="component" value="Chromosome"/>
</dbReference>
<dbReference type="Pfam" id="PF02086">
    <property type="entry name" value="MethyltransfD12"/>
    <property type="match status" value="1"/>
</dbReference>
<dbReference type="RefSeq" id="WP_111525080.1">
    <property type="nucleotide sequence ID" value="NZ_CP032364.1"/>
</dbReference>
<comment type="catalytic activity">
    <reaction evidence="5">
        <text>a 2'-deoxyadenosine in DNA + S-adenosyl-L-methionine = an N(6)-methyl-2'-deoxyadenosine in DNA + S-adenosyl-L-homocysteine + H(+)</text>
        <dbReference type="Rhea" id="RHEA:15197"/>
        <dbReference type="Rhea" id="RHEA-COMP:12418"/>
        <dbReference type="Rhea" id="RHEA-COMP:12419"/>
        <dbReference type="ChEBI" id="CHEBI:15378"/>
        <dbReference type="ChEBI" id="CHEBI:57856"/>
        <dbReference type="ChEBI" id="CHEBI:59789"/>
        <dbReference type="ChEBI" id="CHEBI:90615"/>
        <dbReference type="ChEBI" id="CHEBI:90616"/>
        <dbReference type="EC" id="2.1.1.72"/>
    </reaction>
</comment>
<dbReference type="InterPro" id="IPR029063">
    <property type="entry name" value="SAM-dependent_MTases_sf"/>
</dbReference>
<name>A0A385Q494_9FIRM</name>
<evidence type="ECO:0000256" key="1">
    <source>
        <dbReference type="ARBA" id="ARBA00011900"/>
    </source>
</evidence>
<evidence type="ECO:0000256" key="2">
    <source>
        <dbReference type="ARBA" id="ARBA00022603"/>
    </source>
</evidence>
<dbReference type="GO" id="GO:0009007">
    <property type="term" value="F:site-specific DNA-methyltransferase (adenine-specific) activity"/>
    <property type="evidence" value="ECO:0007669"/>
    <property type="project" value="UniProtKB-EC"/>
</dbReference>
<dbReference type="PROSITE" id="PS00092">
    <property type="entry name" value="N6_MTASE"/>
    <property type="match status" value="1"/>
</dbReference>
<evidence type="ECO:0000256" key="4">
    <source>
        <dbReference type="ARBA" id="ARBA00022691"/>
    </source>
</evidence>
<dbReference type="EC" id="2.1.1.72" evidence="1"/>
<dbReference type="OrthoDB" id="9805629at2"/>
<dbReference type="PRINTS" id="PR00505">
    <property type="entry name" value="D12N6MTFRASE"/>
</dbReference>
<keyword evidence="2 6" id="KW-0489">Methyltransferase</keyword>
<evidence type="ECO:0000313" key="7">
    <source>
        <dbReference type="Proteomes" id="UP000265562"/>
    </source>
</evidence>
<dbReference type="GO" id="GO:0032259">
    <property type="term" value="P:methylation"/>
    <property type="evidence" value="ECO:0007669"/>
    <property type="project" value="UniProtKB-KW"/>
</dbReference>
<dbReference type="InterPro" id="IPR002052">
    <property type="entry name" value="DNA_methylase_N6_adenine_CS"/>
</dbReference>
<keyword evidence="7" id="KW-1185">Reference proteome</keyword>
<dbReference type="KEGG" id="lua:D4A81_12375"/>
<keyword evidence="3" id="KW-0808">Transferase</keyword>
<keyword evidence="4" id="KW-0949">S-adenosyl-L-methionine</keyword>